<evidence type="ECO:0000259" key="9">
    <source>
        <dbReference type="PROSITE" id="PS50126"/>
    </source>
</evidence>
<comment type="function">
    <text evidence="7">Participates in both transcription termination and antitermination.</text>
</comment>
<dbReference type="Gene3D" id="2.40.50.140">
    <property type="entry name" value="Nucleic acid-binding proteins"/>
    <property type="match status" value="1"/>
</dbReference>
<dbReference type="CDD" id="cd22529">
    <property type="entry name" value="KH-II_NusA_rpt2"/>
    <property type="match status" value="1"/>
</dbReference>
<reference evidence="10 11" key="1">
    <citation type="journal article" date="2015" name="Nature">
        <title>rRNA introns, odd ribosomes, and small enigmatic genomes across a large radiation of phyla.</title>
        <authorList>
            <person name="Brown C.T."/>
            <person name="Hug L.A."/>
            <person name="Thomas B.C."/>
            <person name="Sharon I."/>
            <person name="Castelle C.J."/>
            <person name="Singh A."/>
            <person name="Wilkins M.J."/>
            <person name="Williams K.H."/>
            <person name="Banfield J.F."/>
        </authorList>
    </citation>
    <scope>NUCLEOTIDE SEQUENCE [LARGE SCALE GENOMIC DNA]</scope>
</reference>
<dbReference type="EMBL" id="LBVO01000035">
    <property type="protein sequence ID" value="KKQ88306.1"/>
    <property type="molecule type" value="Genomic_DNA"/>
</dbReference>
<keyword evidence="6 7" id="KW-0804">Transcription</keyword>
<dbReference type="Pfam" id="PF08529">
    <property type="entry name" value="NusA_N"/>
    <property type="match status" value="1"/>
</dbReference>
<dbReference type="SUPFAM" id="SSF50249">
    <property type="entry name" value="Nucleic acid-binding proteins"/>
    <property type="match status" value="1"/>
</dbReference>
<dbReference type="PROSITE" id="PS50126">
    <property type="entry name" value="S1"/>
    <property type="match status" value="1"/>
</dbReference>
<dbReference type="FunFam" id="3.30.300.20:FF:000002">
    <property type="entry name" value="Transcription termination/antitermination protein NusA"/>
    <property type="match status" value="1"/>
</dbReference>
<comment type="similarity">
    <text evidence="7">Belongs to the NusA family.</text>
</comment>
<dbReference type="CDD" id="cd04455">
    <property type="entry name" value="S1_NusA"/>
    <property type="match status" value="1"/>
</dbReference>
<evidence type="ECO:0000256" key="8">
    <source>
        <dbReference type="SAM" id="MobiDB-lite"/>
    </source>
</evidence>
<proteinExistence type="inferred from homology"/>
<evidence type="ECO:0000256" key="5">
    <source>
        <dbReference type="ARBA" id="ARBA00023015"/>
    </source>
</evidence>
<dbReference type="GO" id="GO:0031564">
    <property type="term" value="P:transcription antitermination"/>
    <property type="evidence" value="ECO:0007669"/>
    <property type="project" value="UniProtKB-UniRule"/>
</dbReference>
<dbReference type="PATRIC" id="fig|1618334.3.peg.545"/>
<dbReference type="InterPro" id="IPR009019">
    <property type="entry name" value="KH_sf_prok-type"/>
</dbReference>
<dbReference type="InterPro" id="IPR010213">
    <property type="entry name" value="TF_NusA"/>
</dbReference>
<dbReference type="PROSITE" id="PS50084">
    <property type="entry name" value="KH_TYPE_1"/>
    <property type="match status" value="1"/>
</dbReference>
<evidence type="ECO:0000256" key="1">
    <source>
        <dbReference type="ARBA" id="ARBA00022472"/>
    </source>
</evidence>
<dbReference type="InterPro" id="IPR025249">
    <property type="entry name" value="TF_NusA_KH_1st"/>
</dbReference>
<feature type="region of interest" description="Disordered" evidence="8">
    <location>
        <begin position="368"/>
        <end position="406"/>
    </location>
</feature>
<evidence type="ECO:0000256" key="3">
    <source>
        <dbReference type="ARBA" id="ARBA00022814"/>
    </source>
</evidence>
<dbReference type="InterPro" id="IPR030842">
    <property type="entry name" value="TF_NusA_bacterial"/>
</dbReference>
<dbReference type="NCBIfam" id="TIGR01953">
    <property type="entry name" value="NusA"/>
    <property type="match status" value="1"/>
</dbReference>
<dbReference type="InterPro" id="IPR036555">
    <property type="entry name" value="NusA_N_sf"/>
</dbReference>
<dbReference type="InterPro" id="IPR015946">
    <property type="entry name" value="KH_dom-like_a/b"/>
</dbReference>
<accession>A0A0G0PG88</accession>
<dbReference type="PANTHER" id="PTHR22648">
    <property type="entry name" value="TRANSCRIPTION TERMINATION FACTOR NUSA"/>
    <property type="match status" value="1"/>
</dbReference>
<dbReference type="SUPFAM" id="SSF69705">
    <property type="entry name" value="Transcription factor NusA, N-terminal domain"/>
    <property type="match status" value="1"/>
</dbReference>
<dbReference type="InterPro" id="IPR012340">
    <property type="entry name" value="NA-bd_OB-fold"/>
</dbReference>
<organism evidence="10 11">
    <name type="scientific">Berkelbacteria bacterium GW2011_GWA2_38_9</name>
    <dbReference type="NCBI Taxonomy" id="1618334"/>
    <lineage>
        <taxon>Bacteria</taxon>
        <taxon>Candidatus Berkelbacteria</taxon>
    </lineage>
</organism>
<dbReference type="Pfam" id="PF13184">
    <property type="entry name" value="KH_NusA_1st"/>
    <property type="match status" value="1"/>
</dbReference>
<comment type="subcellular location">
    <subcellularLocation>
        <location evidence="7">Cytoplasm</location>
    </subcellularLocation>
</comment>
<evidence type="ECO:0000256" key="4">
    <source>
        <dbReference type="ARBA" id="ARBA00022884"/>
    </source>
</evidence>
<feature type="domain" description="S1 motif" evidence="9">
    <location>
        <begin position="141"/>
        <end position="205"/>
    </location>
</feature>
<dbReference type="Gene3D" id="3.30.300.20">
    <property type="match status" value="2"/>
</dbReference>
<dbReference type="GO" id="GO:0005829">
    <property type="term" value="C:cytosol"/>
    <property type="evidence" value="ECO:0007669"/>
    <property type="project" value="TreeGrafter"/>
</dbReference>
<dbReference type="InterPro" id="IPR013735">
    <property type="entry name" value="TF_NusA_N"/>
</dbReference>
<dbReference type="HAMAP" id="MF_00945_B">
    <property type="entry name" value="NusA_B"/>
    <property type="match status" value="1"/>
</dbReference>
<evidence type="ECO:0000256" key="2">
    <source>
        <dbReference type="ARBA" id="ARBA00022490"/>
    </source>
</evidence>
<dbReference type="SMART" id="SM00322">
    <property type="entry name" value="KH"/>
    <property type="match status" value="2"/>
</dbReference>
<evidence type="ECO:0000256" key="6">
    <source>
        <dbReference type="ARBA" id="ARBA00023163"/>
    </source>
</evidence>
<dbReference type="Pfam" id="PF00575">
    <property type="entry name" value="S1"/>
    <property type="match status" value="1"/>
</dbReference>
<dbReference type="Proteomes" id="UP000033934">
    <property type="component" value="Unassembled WGS sequence"/>
</dbReference>
<dbReference type="GO" id="GO:0006353">
    <property type="term" value="P:DNA-templated transcription termination"/>
    <property type="evidence" value="ECO:0007669"/>
    <property type="project" value="UniProtKB-UniRule"/>
</dbReference>
<keyword evidence="4 7" id="KW-0694">RNA-binding</keyword>
<evidence type="ECO:0000256" key="7">
    <source>
        <dbReference type="HAMAP-Rule" id="MF_00945"/>
    </source>
</evidence>
<keyword evidence="1 7" id="KW-0806">Transcription termination</keyword>
<keyword evidence="3 7" id="KW-0889">Transcription antitermination</keyword>
<evidence type="ECO:0000313" key="11">
    <source>
        <dbReference type="Proteomes" id="UP000033934"/>
    </source>
</evidence>
<dbReference type="InterPro" id="IPR058582">
    <property type="entry name" value="KH_NusA_2nd"/>
</dbReference>
<name>A0A0G0PG88_9BACT</name>
<dbReference type="InterPro" id="IPR004087">
    <property type="entry name" value="KH_dom"/>
</dbReference>
<feature type="compositionally biased region" description="Basic residues" evidence="8">
    <location>
        <begin position="381"/>
        <end position="394"/>
    </location>
</feature>
<dbReference type="PANTHER" id="PTHR22648:SF0">
    <property type="entry name" value="TRANSCRIPTION TERMINATION_ANTITERMINATION PROTEIN NUSA"/>
    <property type="match status" value="1"/>
</dbReference>
<dbReference type="AlphaFoldDB" id="A0A0G0PG88"/>
<dbReference type="Pfam" id="PF26594">
    <property type="entry name" value="KH_NusA_2nd"/>
    <property type="match status" value="1"/>
</dbReference>
<dbReference type="Gene3D" id="3.30.1480.10">
    <property type="entry name" value="NusA, N-terminal domain"/>
    <property type="match status" value="1"/>
</dbReference>
<comment type="subunit">
    <text evidence="7">Monomer. Binds directly to the core enzyme of the DNA-dependent RNA polymerase and to nascent RNA.</text>
</comment>
<dbReference type="InterPro" id="IPR003029">
    <property type="entry name" value="S1_domain"/>
</dbReference>
<gene>
    <name evidence="7" type="primary">nusA</name>
    <name evidence="10" type="ORF">UT11_C0035G0005</name>
</gene>
<dbReference type="GO" id="GO:0003700">
    <property type="term" value="F:DNA-binding transcription factor activity"/>
    <property type="evidence" value="ECO:0007669"/>
    <property type="project" value="InterPro"/>
</dbReference>
<dbReference type="SMART" id="SM00316">
    <property type="entry name" value="S1"/>
    <property type="match status" value="1"/>
</dbReference>
<dbReference type="FunFam" id="3.30.300.20:FF:000005">
    <property type="entry name" value="Transcription termination/antitermination protein NusA"/>
    <property type="match status" value="1"/>
</dbReference>
<keyword evidence="2 7" id="KW-0963">Cytoplasm</keyword>
<comment type="caution">
    <text evidence="10">The sequence shown here is derived from an EMBL/GenBank/DDBJ whole genome shotgun (WGS) entry which is preliminary data.</text>
</comment>
<dbReference type="GO" id="GO:0003723">
    <property type="term" value="F:RNA binding"/>
    <property type="evidence" value="ECO:0007669"/>
    <property type="project" value="UniProtKB-UniRule"/>
</dbReference>
<evidence type="ECO:0000313" key="10">
    <source>
        <dbReference type="EMBL" id="KKQ88306.1"/>
    </source>
</evidence>
<dbReference type="SUPFAM" id="SSF54814">
    <property type="entry name" value="Prokaryotic type KH domain (KH-domain type II)"/>
    <property type="match status" value="2"/>
</dbReference>
<sequence length="406" mass="45316">MSISPFIAAINQIVDEKGIARERVIETIEAAVAAAYRREYGKPSQIIRVKLDEKTGEFKPIQVFEIVETEEELEEPARQKTVEQAKKMDKDAKVGEEVSETLEVHQDFGRIAAQTAKQVIIQRLREAERDVIFDEFKGKENQLLTGNVQQIEGDNVIVSLGKTNAVLPGREQIPNEHYRIGQRLRVYLKEVSQTNRGPQIILSRSDERLILELFAIEVPEIPSEDVEIKSIAREAGSRTKIAVTSHQENLDPVGSCVGQKGTRVQAVLNEIGDEKIDIILWNETIESFIKNALSPAKVNRVKIISTGEQNNNARVYVDNDQLSLAIGKNGQNVRLASKLTKYTIDVEEDHGDAGAEEQKGELAIELADEATATTKKEKSAKTTKKSKKSAKPKRRAESEDLDSLEL</sequence>
<keyword evidence="5 7" id="KW-0805">Transcription regulation</keyword>
<protein>
    <recommendedName>
        <fullName evidence="7">Transcription termination/antitermination protein NusA</fullName>
    </recommendedName>
</protein>
<dbReference type="CDD" id="cd02134">
    <property type="entry name" value="KH-II_NusA_rpt1"/>
    <property type="match status" value="1"/>
</dbReference>